<dbReference type="GO" id="GO:0090314">
    <property type="term" value="P:positive regulation of protein targeting to membrane"/>
    <property type="evidence" value="ECO:0007669"/>
    <property type="project" value="TreeGrafter"/>
</dbReference>
<dbReference type="InterPro" id="IPR031161">
    <property type="entry name" value="Peptidase_M60_dom"/>
</dbReference>
<dbReference type="InterPro" id="IPR042279">
    <property type="entry name" value="Pep_M60_3"/>
</dbReference>
<dbReference type="PANTHER" id="PTHR15730:SF5">
    <property type="entry name" value="SI:CH211-210B2.2-RELATED"/>
    <property type="match status" value="1"/>
</dbReference>
<evidence type="ECO:0000259" key="1">
    <source>
        <dbReference type="PROSITE" id="PS51723"/>
    </source>
</evidence>
<feature type="domain" description="Peptidase M60" evidence="1">
    <location>
        <begin position="1"/>
        <end position="136"/>
    </location>
</feature>
<reference evidence="2" key="2">
    <citation type="submission" date="2025-09" db="UniProtKB">
        <authorList>
            <consortium name="Ensembl"/>
        </authorList>
    </citation>
    <scope>IDENTIFICATION</scope>
</reference>
<reference evidence="2" key="1">
    <citation type="submission" date="2025-08" db="UniProtKB">
        <authorList>
            <consortium name="Ensembl"/>
        </authorList>
    </citation>
    <scope>IDENTIFICATION</scope>
</reference>
<protein>
    <recommendedName>
        <fullName evidence="1">Peptidase M60 domain-containing protein</fullName>
    </recommendedName>
</protein>
<dbReference type="Gene3D" id="1.10.390.30">
    <property type="entry name" value="Peptidase M60, enhancin-like domain 3"/>
    <property type="match status" value="1"/>
</dbReference>
<dbReference type="GO" id="GO:0044325">
    <property type="term" value="F:transmembrane transporter binding"/>
    <property type="evidence" value="ECO:0007669"/>
    <property type="project" value="TreeGrafter"/>
</dbReference>
<keyword evidence="3" id="KW-1185">Reference proteome</keyword>
<dbReference type="OMA" id="PIMCHID"/>
<dbReference type="PANTHER" id="PTHR15730">
    <property type="entry name" value="EXPERIMENTAL AUTOIMMUNE PROSTATITIS ANTIGEN 2-RELATED"/>
    <property type="match status" value="1"/>
</dbReference>
<dbReference type="Ensembl" id="ENSCPBT00000046426.1">
    <property type="protein sequence ID" value="ENSCPBP00000039611.1"/>
    <property type="gene ID" value="ENSCPBG00000027274.1"/>
</dbReference>
<dbReference type="Proteomes" id="UP000694380">
    <property type="component" value="Unplaced"/>
</dbReference>
<sequence>MAAVAKLAAAPSPLGCWLHRFLLGWMYAGFPIMYHLDSVKELVNMEYIQANVLWGPIHELGHNQQWGSCEFPPHTIEATCNLWSVYVHEKVLGFPDRELTKSFTWGDWSVWILLEAFGWEPLVQLFSDDQKMSNIPTDNPSKMNLWAENFSQQVKKNLAPFFRTWGWSIKVEVSKKLESLPNWDKNPRIQFPHKN</sequence>
<accession>A0A8C3IVK4</accession>
<proteinExistence type="predicted"/>
<evidence type="ECO:0000313" key="2">
    <source>
        <dbReference type="Ensembl" id="ENSCPBP00000039611.1"/>
    </source>
</evidence>
<dbReference type="Gene3D" id="3.40.390.80">
    <property type="entry name" value="Peptidase M60, enhancin-like domain 2"/>
    <property type="match status" value="1"/>
</dbReference>
<dbReference type="GO" id="GO:0005886">
    <property type="term" value="C:plasma membrane"/>
    <property type="evidence" value="ECO:0007669"/>
    <property type="project" value="TreeGrafter"/>
</dbReference>
<dbReference type="PROSITE" id="PS51723">
    <property type="entry name" value="PEPTIDASE_M60"/>
    <property type="match status" value="1"/>
</dbReference>
<dbReference type="InterPro" id="IPR051244">
    <property type="entry name" value="TCAF"/>
</dbReference>
<dbReference type="Pfam" id="PF13402">
    <property type="entry name" value="Peptidase_M60"/>
    <property type="match status" value="2"/>
</dbReference>
<organism evidence="2 3">
    <name type="scientific">Chrysemys picta bellii</name>
    <name type="common">Western painted turtle</name>
    <name type="synonym">Emys bellii</name>
    <dbReference type="NCBI Taxonomy" id="8478"/>
    <lineage>
        <taxon>Eukaryota</taxon>
        <taxon>Metazoa</taxon>
        <taxon>Chordata</taxon>
        <taxon>Craniata</taxon>
        <taxon>Vertebrata</taxon>
        <taxon>Euteleostomi</taxon>
        <taxon>Archelosauria</taxon>
        <taxon>Testudinata</taxon>
        <taxon>Testudines</taxon>
        <taxon>Cryptodira</taxon>
        <taxon>Durocryptodira</taxon>
        <taxon>Testudinoidea</taxon>
        <taxon>Emydidae</taxon>
        <taxon>Chrysemys</taxon>
    </lineage>
</organism>
<name>A0A8C3IVK4_CHRPI</name>
<dbReference type="GeneTree" id="ENSGT00390000017365"/>
<evidence type="ECO:0000313" key="3">
    <source>
        <dbReference type="Proteomes" id="UP000694380"/>
    </source>
</evidence>
<dbReference type="AlphaFoldDB" id="A0A8C3IVK4"/>